<reference evidence="1 2" key="1">
    <citation type="journal article" date="2022" name="Hortic Res">
        <title>A haplotype resolved chromosomal level avocado genome allows analysis of novel avocado genes.</title>
        <authorList>
            <person name="Nath O."/>
            <person name="Fletcher S.J."/>
            <person name="Hayward A."/>
            <person name="Shaw L.M."/>
            <person name="Masouleh A.K."/>
            <person name="Furtado A."/>
            <person name="Henry R.J."/>
            <person name="Mitter N."/>
        </authorList>
    </citation>
    <scope>NUCLEOTIDE SEQUENCE [LARGE SCALE GENOMIC DNA]</scope>
    <source>
        <strain evidence="2">cv. Hass</strain>
    </source>
</reference>
<protein>
    <submittedName>
        <fullName evidence="1">Uncharacterized protein</fullName>
    </submittedName>
</protein>
<proteinExistence type="predicted"/>
<gene>
    <name evidence="1" type="ORF">MRB53_026964</name>
</gene>
<accession>A0ACC2LKD0</accession>
<organism evidence="1 2">
    <name type="scientific">Persea americana</name>
    <name type="common">Avocado</name>
    <dbReference type="NCBI Taxonomy" id="3435"/>
    <lineage>
        <taxon>Eukaryota</taxon>
        <taxon>Viridiplantae</taxon>
        <taxon>Streptophyta</taxon>
        <taxon>Embryophyta</taxon>
        <taxon>Tracheophyta</taxon>
        <taxon>Spermatophyta</taxon>
        <taxon>Magnoliopsida</taxon>
        <taxon>Magnoliidae</taxon>
        <taxon>Laurales</taxon>
        <taxon>Lauraceae</taxon>
        <taxon>Persea</taxon>
    </lineage>
</organism>
<name>A0ACC2LKD0_PERAE</name>
<comment type="caution">
    <text evidence="1">The sequence shown here is derived from an EMBL/GenBank/DDBJ whole genome shotgun (WGS) entry which is preliminary data.</text>
</comment>
<evidence type="ECO:0000313" key="1">
    <source>
        <dbReference type="EMBL" id="KAJ8633628.1"/>
    </source>
</evidence>
<sequence length="506" mass="55769">MSGRIVVFPFHGQGHLFPCTELCFRLASRNHNITLLLPSPAFSSSALHRHPHIQISFLQEEEDEEEKKQQGPPPPPFPPNPRLTTEPLLRFLHRQQEPICAAIVDVMMSWSIETFSEFKIPTFSFFTSGACSAAMELGLWKLHPLNPTLPGQPQIIKIPGLPEGINLTLADLHHQPPTPPPHSSHQPRPPPPHSSHQPRPPPPHTSHPPGLPPPQRGFPPGPPPPSAPGPGRPPPWLAETEGAVALMMNTCDDLERPFLEYLGKEMGRPVWGVGPLLPAKYWGAAEWAVHDREIRSGPKRESNVSEEEVSHWLDRQQRGSVIYAAFGTEVGPSKGELEGLAVALEKSNRPFIWAIQEESEFFPTSEEEERNGKGLFIRGWAPQLMILSHPSTGGFVTHCGWNSITEALGRGVPLLAWPIRGDQHYNAKLVSGHLKVGLMVRSTGDGATTVTSDDIIRGIERLMADDELRSRAGSFRSIFECGFPSSSEASLDAFTDHVHGISQQTS</sequence>
<dbReference type="EMBL" id="CM056816">
    <property type="protein sequence ID" value="KAJ8633628.1"/>
    <property type="molecule type" value="Genomic_DNA"/>
</dbReference>
<keyword evidence="2" id="KW-1185">Reference proteome</keyword>
<dbReference type="Proteomes" id="UP001234297">
    <property type="component" value="Chromosome 8"/>
</dbReference>
<evidence type="ECO:0000313" key="2">
    <source>
        <dbReference type="Proteomes" id="UP001234297"/>
    </source>
</evidence>